<evidence type="ECO:0000256" key="2">
    <source>
        <dbReference type="ARBA" id="ARBA00022723"/>
    </source>
</evidence>
<evidence type="ECO:0000256" key="4">
    <source>
        <dbReference type="PIRSR" id="PIRSR005902-1"/>
    </source>
</evidence>
<dbReference type="Pfam" id="PF01026">
    <property type="entry name" value="TatD_DNase"/>
    <property type="match status" value="1"/>
</dbReference>
<dbReference type="InterPro" id="IPR018228">
    <property type="entry name" value="DNase_TatD-rel_CS"/>
</dbReference>
<organism evidence="5 6">
    <name type="scientific">Anaplasma phagocytophilum str. Norway variant1</name>
    <dbReference type="NCBI Taxonomy" id="1392506"/>
    <lineage>
        <taxon>Bacteria</taxon>
        <taxon>Pseudomonadati</taxon>
        <taxon>Pseudomonadota</taxon>
        <taxon>Alphaproteobacteria</taxon>
        <taxon>Rickettsiales</taxon>
        <taxon>Anaplasmataceae</taxon>
        <taxon>Anaplasma</taxon>
        <taxon>phagocytophilum group</taxon>
    </lineage>
</organism>
<dbReference type="GO" id="GO:0004536">
    <property type="term" value="F:DNA nuclease activity"/>
    <property type="evidence" value="ECO:0007669"/>
    <property type="project" value="InterPro"/>
</dbReference>
<feature type="binding site" evidence="4">
    <location>
        <position position="155"/>
    </location>
    <ligand>
        <name>a divalent metal cation</name>
        <dbReference type="ChEBI" id="CHEBI:60240"/>
        <label>2</label>
    </ligand>
</feature>
<feature type="binding site" evidence="4">
    <location>
        <position position="205"/>
    </location>
    <ligand>
        <name>a divalent metal cation</name>
        <dbReference type="ChEBI" id="CHEBI:60240"/>
        <label>1</label>
    </ligand>
</feature>
<comment type="similarity">
    <text evidence="1">Belongs to the metallo-dependent hydrolases superfamily. TatD-type hydrolase family.</text>
</comment>
<dbReference type="PIRSF" id="PIRSF005902">
    <property type="entry name" value="DNase_TatD"/>
    <property type="match status" value="1"/>
</dbReference>
<accession>A0A7H9DYM8</accession>
<dbReference type="NCBIfam" id="TIGR00010">
    <property type="entry name" value="YchF/TatD family DNA exonuclease"/>
    <property type="match status" value="1"/>
</dbReference>
<keyword evidence="2 4" id="KW-0479">Metal-binding</keyword>
<evidence type="ECO:0000313" key="6">
    <source>
        <dbReference type="Proteomes" id="UP000510938"/>
    </source>
</evidence>
<feature type="binding site" evidence="4">
    <location>
        <position position="129"/>
    </location>
    <ligand>
        <name>a divalent metal cation</name>
        <dbReference type="ChEBI" id="CHEBI:60240"/>
        <label>2</label>
    </ligand>
</feature>
<gene>
    <name evidence="5" type="ORF">O998_02420</name>
</gene>
<keyword evidence="3" id="KW-0378">Hydrolase</keyword>
<dbReference type="Proteomes" id="UP000510938">
    <property type="component" value="Chromosome"/>
</dbReference>
<name>A0A7H9DYM8_ANAPH</name>
<dbReference type="GO" id="GO:0046872">
    <property type="term" value="F:metal ion binding"/>
    <property type="evidence" value="ECO:0007669"/>
    <property type="project" value="UniProtKB-KW"/>
</dbReference>
<sequence>MLVIVDSHCHLNYFDSASLRDIIDRACAVGVSLMQTVCTTIEEFPVLLEIANSYAQVYASVGVHPCNSAKGEFSSVDDLVAFAQNNKVIGLGETGLDFYRSEEGIDKQEKSFLAHIDAARVTQLPVIIHSRNADTRMAEICASEMKNGAFKGVMHCFASSMELARHSLDAGLYISFSGILTFKNAGFLRDIAKFVPRDRVVVETDSPYLCPEPHRGKQNSPEMTRFVVESLAQIWEESVDVVSEITTKNFFTLFDKCARLYYASEESNNLRS</sequence>
<evidence type="ECO:0000313" key="5">
    <source>
        <dbReference type="EMBL" id="QLL66683.1"/>
    </source>
</evidence>
<dbReference type="InterPro" id="IPR001130">
    <property type="entry name" value="TatD-like"/>
</dbReference>
<keyword evidence="5" id="KW-0269">Exonuclease</keyword>
<dbReference type="FunFam" id="3.20.20.140:FF:000005">
    <property type="entry name" value="TatD family hydrolase"/>
    <property type="match status" value="1"/>
</dbReference>
<dbReference type="GO" id="GO:0004527">
    <property type="term" value="F:exonuclease activity"/>
    <property type="evidence" value="ECO:0007669"/>
    <property type="project" value="UniProtKB-KW"/>
</dbReference>
<dbReference type="InterPro" id="IPR015991">
    <property type="entry name" value="TatD/YcfH-like"/>
</dbReference>
<keyword evidence="5" id="KW-0540">Nuclease</keyword>
<reference evidence="5 6" key="1">
    <citation type="submission" date="2019-12" db="EMBL/GenBank/DDBJ databases">
        <title>A sheep strain of Anaplasma phagocytophilum contains multiple genomes.</title>
        <authorList>
            <person name="Barbet A.F."/>
            <person name="Crosby F.L."/>
            <person name="Eskeland S."/>
            <person name="Stuen S."/>
            <person name="Granquist E.G."/>
            <person name="Munderloh U.G."/>
        </authorList>
    </citation>
    <scope>NUCLEOTIDE SEQUENCE [LARGE SCALE GENOMIC DNA]</scope>
    <source>
        <strain evidence="5 6">Norway Variant 1</strain>
    </source>
</reference>
<dbReference type="PROSITE" id="PS01137">
    <property type="entry name" value="TATD_1"/>
    <property type="match status" value="1"/>
</dbReference>
<evidence type="ECO:0000256" key="1">
    <source>
        <dbReference type="ARBA" id="ARBA00009275"/>
    </source>
</evidence>
<evidence type="ECO:0000256" key="3">
    <source>
        <dbReference type="ARBA" id="ARBA00022801"/>
    </source>
</evidence>
<dbReference type="EMBL" id="CP046639">
    <property type="protein sequence ID" value="QLL66683.1"/>
    <property type="molecule type" value="Genomic_DNA"/>
</dbReference>
<dbReference type="Gene3D" id="3.20.20.140">
    <property type="entry name" value="Metal-dependent hydrolases"/>
    <property type="match status" value="1"/>
</dbReference>
<dbReference type="InterPro" id="IPR032466">
    <property type="entry name" value="Metal_Hydrolase"/>
</dbReference>
<dbReference type="AlphaFoldDB" id="A0A7H9DYM8"/>
<dbReference type="CDD" id="cd01310">
    <property type="entry name" value="TatD_DNAse"/>
    <property type="match status" value="1"/>
</dbReference>
<dbReference type="SUPFAM" id="SSF51556">
    <property type="entry name" value="Metallo-dependent hydrolases"/>
    <property type="match status" value="1"/>
</dbReference>
<feature type="binding site" evidence="4">
    <location>
        <position position="8"/>
    </location>
    <ligand>
        <name>a divalent metal cation</name>
        <dbReference type="ChEBI" id="CHEBI:60240"/>
        <label>1</label>
    </ligand>
</feature>
<dbReference type="PANTHER" id="PTHR46124">
    <property type="entry name" value="D-AMINOACYL-TRNA DEACYLASE"/>
    <property type="match status" value="1"/>
</dbReference>
<proteinExistence type="inferred from homology"/>
<protein>
    <submittedName>
        <fullName evidence="5">YchF/TatD family DNA exonuclease</fullName>
    </submittedName>
</protein>
<feature type="binding site" evidence="4">
    <location>
        <position position="93"/>
    </location>
    <ligand>
        <name>a divalent metal cation</name>
        <dbReference type="ChEBI" id="CHEBI:60240"/>
        <label>1</label>
    </ligand>
</feature>
<dbReference type="PANTHER" id="PTHR46124:SF2">
    <property type="entry name" value="D-AMINOACYL-TRNA DEACYLASE"/>
    <property type="match status" value="1"/>
</dbReference>
<feature type="binding site" evidence="4">
    <location>
        <position position="10"/>
    </location>
    <ligand>
        <name>a divalent metal cation</name>
        <dbReference type="ChEBI" id="CHEBI:60240"/>
        <label>1</label>
    </ligand>
</feature>